<dbReference type="AlphaFoldDB" id="A0A154QF77"/>
<proteinExistence type="inferred from homology"/>
<keyword evidence="7" id="KW-1185">Reference proteome</keyword>
<comment type="similarity">
    <text evidence="1">Belongs to the Gfa family.</text>
</comment>
<evidence type="ECO:0000256" key="1">
    <source>
        <dbReference type="ARBA" id="ARBA00005495"/>
    </source>
</evidence>
<dbReference type="STRING" id="416169.RHOFW104T7_16155"/>
<evidence type="ECO:0000313" key="7">
    <source>
        <dbReference type="Proteomes" id="UP000076131"/>
    </source>
</evidence>
<dbReference type="Pfam" id="PF04828">
    <property type="entry name" value="GFA"/>
    <property type="match status" value="1"/>
</dbReference>
<comment type="caution">
    <text evidence="6">The sequence shown here is derived from an EMBL/GenBank/DDBJ whole genome shotgun (WGS) entry which is preliminary data.</text>
</comment>
<organism evidence="6 7">
    <name type="scientific">Rhodanobacter thiooxydans</name>
    <dbReference type="NCBI Taxonomy" id="416169"/>
    <lineage>
        <taxon>Bacteria</taxon>
        <taxon>Pseudomonadati</taxon>
        <taxon>Pseudomonadota</taxon>
        <taxon>Gammaproteobacteria</taxon>
        <taxon>Lysobacterales</taxon>
        <taxon>Rhodanobacteraceae</taxon>
        <taxon>Rhodanobacter</taxon>
    </lineage>
</organism>
<dbReference type="GO" id="GO:0046872">
    <property type="term" value="F:metal ion binding"/>
    <property type="evidence" value="ECO:0007669"/>
    <property type="project" value="UniProtKB-KW"/>
</dbReference>
<evidence type="ECO:0000256" key="4">
    <source>
        <dbReference type="ARBA" id="ARBA00023239"/>
    </source>
</evidence>
<dbReference type="RefSeq" id="WP_063107814.1">
    <property type="nucleotide sequence ID" value="NZ_LVJS01000052.1"/>
</dbReference>
<dbReference type="InterPro" id="IPR006913">
    <property type="entry name" value="CENP-V/GFA"/>
</dbReference>
<keyword evidence="4" id="KW-0456">Lyase</keyword>
<evidence type="ECO:0000259" key="5">
    <source>
        <dbReference type="PROSITE" id="PS51891"/>
    </source>
</evidence>
<evidence type="ECO:0000256" key="3">
    <source>
        <dbReference type="ARBA" id="ARBA00022833"/>
    </source>
</evidence>
<reference evidence="6 7" key="1">
    <citation type="journal article" date="2016" name="MBio">
        <title>Lateral Gene Transfer in a Heavy Metal-Contaminated-Groundwater Microbial Community.</title>
        <authorList>
            <person name="Hemme C.L."/>
            <person name="Green S.J."/>
            <person name="Rishishwar L."/>
            <person name="Prakash O."/>
            <person name="Pettenato A."/>
            <person name="Chakraborty R."/>
            <person name="Deutschbauer A.M."/>
            <person name="Van Nostrand J.D."/>
            <person name="Wu L."/>
            <person name="He Z."/>
            <person name="Jordan I.K."/>
            <person name="Hazen T.C."/>
            <person name="Arkin A.P."/>
            <person name="Kostka J.E."/>
            <person name="Zhou J."/>
        </authorList>
    </citation>
    <scope>NUCLEOTIDE SEQUENCE [LARGE SCALE GENOMIC DNA]</scope>
    <source>
        <strain evidence="6 7">FW104-T7</strain>
    </source>
</reference>
<dbReference type="PANTHER" id="PTHR33337">
    <property type="entry name" value="GFA DOMAIN-CONTAINING PROTEIN"/>
    <property type="match status" value="1"/>
</dbReference>
<accession>A0A154QF77</accession>
<dbReference type="EMBL" id="LVJS01000052">
    <property type="protein sequence ID" value="KZC22898.1"/>
    <property type="molecule type" value="Genomic_DNA"/>
</dbReference>
<dbReference type="Gene3D" id="3.90.1590.10">
    <property type="entry name" value="glutathione-dependent formaldehyde- activating enzyme (gfa)"/>
    <property type="match status" value="1"/>
</dbReference>
<keyword evidence="2" id="KW-0479">Metal-binding</keyword>
<feature type="domain" description="CENP-V/GFA" evidence="5">
    <location>
        <begin position="9"/>
        <end position="112"/>
    </location>
</feature>
<evidence type="ECO:0000256" key="2">
    <source>
        <dbReference type="ARBA" id="ARBA00022723"/>
    </source>
</evidence>
<dbReference type="PROSITE" id="PS51891">
    <property type="entry name" value="CENP_V_GFA"/>
    <property type="match status" value="1"/>
</dbReference>
<keyword evidence="3" id="KW-0862">Zinc</keyword>
<dbReference type="PANTHER" id="PTHR33337:SF33">
    <property type="entry name" value="CENP-V_GFA DOMAIN-CONTAINING PROTEIN"/>
    <property type="match status" value="1"/>
</dbReference>
<gene>
    <name evidence="6" type="ORF">RHOFW104T7_16155</name>
</gene>
<dbReference type="InterPro" id="IPR011057">
    <property type="entry name" value="Mss4-like_sf"/>
</dbReference>
<protein>
    <submittedName>
        <fullName evidence="6">Aldehyde-activating protein</fullName>
    </submittedName>
</protein>
<dbReference type="Proteomes" id="UP000076131">
    <property type="component" value="Unassembled WGS sequence"/>
</dbReference>
<sequence>MPYPSALPATGSCRCGRVRLRVTKPAMLSMACHCHGCQKMTGSAFSLSLALPADGVEVIAGKLVRGGLQEEHSHLYCAFCKSWVMTRPAGLDWLLNLRPSMLDPHEDFVPFIETCTDARLAWASTPAKHSYAGFPSMEDYQPLVEAYAAETADA</sequence>
<dbReference type="eggNOG" id="COG3791">
    <property type="taxonomic scope" value="Bacteria"/>
</dbReference>
<evidence type="ECO:0000313" key="6">
    <source>
        <dbReference type="EMBL" id="KZC22898.1"/>
    </source>
</evidence>
<dbReference type="GO" id="GO:0016846">
    <property type="term" value="F:carbon-sulfur lyase activity"/>
    <property type="evidence" value="ECO:0007669"/>
    <property type="project" value="InterPro"/>
</dbReference>
<dbReference type="SUPFAM" id="SSF51316">
    <property type="entry name" value="Mss4-like"/>
    <property type="match status" value="1"/>
</dbReference>
<name>A0A154QF77_9GAMM</name>